<organism evidence="2 3">
    <name type="scientific">Henosepilachna vigintioctopunctata</name>
    <dbReference type="NCBI Taxonomy" id="420089"/>
    <lineage>
        <taxon>Eukaryota</taxon>
        <taxon>Metazoa</taxon>
        <taxon>Ecdysozoa</taxon>
        <taxon>Arthropoda</taxon>
        <taxon>Hexapoda</taxon>
        <taxon>Insecta</taxon>
        <taxon>Pterygota</taxon>
        <taxon>Neoptera</taxon>
        <taxon>Endopterygota</taxon>
        <taxon>Coleoptera</taxon>
        <taxon>Polyphaga</taxon>
        <taxon>Cucujiformia</taxon>
        <taxon>Coccinelloidea</taxon>
        <taxon>Coccinellidae</taxon>
        <taxon>Epilachninae</taxon>
        <taxon>Epilachnini</taxon>
        <taxon>Henosepilachna</taxon>
    </lineage>
</organism>
<accession>A0AAW1VF84</accession>
<evidence type="ECO:0000256" key="1">
    <source>
        <dbReference type="SAM" id="SignalP"/>
    </source>
</evidence>
<evidence type="ECO:0000313" key="2">
    <source>
        <dbReference type="EMBL" id="KAK9892089.1"/>
    </source>
</evidence>
<protein>
    <recommendedName>
        <fullName evidence="4">CLIP domain-containing serine protease</fullName>
    </recommendedName>
</protein>
<gene>
    <name evidence="2" type="ORF">WA026_018290</name>
</gene>
<reference evidence="2 3" key="1">
    <citation type="submission" date="2023-03" db="EMBL/GenBank/DDBJ databases">
        <title>Genome insight into feeding habits of ladybird beetles.</title>
        <authorList>
            <person name="Li H.-S."/>
            <person name="Huang Y.-H."/>
            <person name="Pang H."/>
        </authorList>
    </citation>
    <scope>NUCLEOTIDE SEQUENCE [LARGE SCALE GENOMIC DNA]</scope>
    <source>
        <strain evidence="2">SYSU_2023b</strain>
        <tissue evidence="2">Whole body</tissue>
    </source>
</reference>
<dbReference type="Proteomes" id="UP001431783">
    <property type="component" value="Unassembled WGS sequence"/>
</dbReference>
<evidence type="ECO:0000313" key="3">
    <source>
        <dbReference type="Proteomes" id="UP001431783"/>
    </source>
</evidence>
<keyword evidence="1" id="KW-0732">Signal</keyword>
<keyword evidence="3" id="KW-1185">Reference proteome</keyword>
<dbReference type="AlphaFoldDB" id="A0AAW1VF84"/>
<name>A0AAW1VF84_9CUCU</name>
<feature type="chain" id="PRO_5043912380" description="CLIP domain-containing serine protease" evidence="1">
    <location>
        <begin position="27"/>
        <end position="132"/>
    </location>
</feature>
<evidence type="ECO:0008006" key="4">
    <source>
        <dbReference type="Google" id="ProtNLM"/>
    </source>
</evidence>
<sequence>MKWVILEKCFSLAFIVLVFVVDQCLGAQYNTFTSKRATFCPPNTACQPLSTCPILSNILSNECVLRNQIDNLSCGYQGSGLICCPSISGTDKSFTDRSFNDRSFNDRSYTPGKSVDGLSCGVSQILGIITTE</sequence>
<feature type="signal peptide" evidence="1">
    <location>
        <begin position="1"/>
        <end position="26"/>
    </location>
</feature>
<comment type="caution">
    <text evidence="2">The sequence shown here is derived from an EMBL/GenBank/DDBJ whole genome shotgun (WGS) entry which is preliminary data.</text>
</comment>
<dbReference type="EMBL" id="JARQZJ010000132">
    <property type="protein sequence ID" value="KAK9892089.1"/>
    <property type="molecule type" value="Genomic_DNA"/>
</dbReference>
<proteinExistence type="predicted"/>